<dbReference type="Proteomes" id="UP000250003">
    <property type="component" value="Chromosome"/>
</dbReference>
<proteinExistence type="predicted"/>
<dbReference type="EMBL" id="CP030280">
    <property type="protein sequence ID" value="AWY99284.1"/>
    <property type="molecule type" value="Genomic_DNA"/>
</dbReference>
<keyword evidence="1" id="KW-0812">Transmembrane</keyword>
<sequence>MKPLGFLYVQVNIRFICLLMLWHVRFMNFICRCLNLEKGVGKMHKNYNGKLDEATENVKRIKLY</sequence>
<keyword evidence="1" id="KW-1133">Transmembrane helix</keyword>
<evidence type="ECO:0000256" key="1">
    <source>
        <dbReference type="SAM" id="Phobius"/>
    </source>
</evidence>
<feature type="transmembrane region" description="Helical" evidence="1">
    <location>
        <begin position="6"/>
        <end position="24"/>
    </location>
</feature>
<name>A0A2Z4UEQ0_9FIRM</name>
<evidence type="ECO:0000313" key="3">
    <source>
        <dbReference type="Proteomes" id="UP000250003"/>
    </source>
</evidence>
<dbReference type="AlphaFoldDB" id="A0A2Z4UEQ0"/>
<dbReference type="KEGG" id="blau:DQQ01_15440"/>
<keyword evidence="3" id="KW-1185">Reference proteome</keyword>
<protein>
    <submittedName>
        <fullName evidence="2">Uncharacterized protein</fullName>
    </submittedName>
</protein>
<evidence type="ECO:0000313" key="2">
    <source>
        <dbReference type="EMBL" id="AWY99284.1"/>
    </source>
</evidence>
<keyword evidence="1" id="KW-0472">Membrane</keyword>
<organism evidence="2 3">
    <name type="scientific">Blautia argi</name>
    <dbReference type="NCBI Taxonomy" id="1912897"/>
    <lineage>
        <taxon>Bacteria</taxon>
        <taxon>Bacillati</taxon>
        <taxon>Bacillota</taxon>
        <taxon>Clostridia</taxon>
        <taxon>Lachnospirales</taxon>
        <taxon>Lachnospiraceae</taxon>
        <taxon>Blautia</taxon>
    </lineage>
</organism>
<accession>A0A2Z4UEQ0</accession>
<gene>
    <name evidence="2" type="ORF">DQQ01_15440</name>
</gene>
<reference evidence="3" key="1">
    <citation type="submission" date="2018-06" db="EMBL/GenBank/DDBJ databases">
        <title>Description of Blautia argi sp. nov., a new anaerobic isolated from dog feces.</title>
        <authorList>
            <person name="Chang Y.-H."/>
            <person name="Paek J."/>
            <person name="Shin Y."/>
        </authorList>
    </citation>
    <scope>NUCLEOTIDE SEQUENCE [LARGE SCALE GENOMIC DNA]</scope>
    <source>
        <strain evidence="3">KCTC 15426</strain>
    </source>
</reference>